<dbReference type="PANTHER" id="PTHR23093">
    <property type="entry name" value="SIMILAR TO CHROMOSOME 3 OPEN READING FRAME 20"/>
    <property type="match status" value="1"/>
</dbReference>
<dbReference type="Pfam" id="PF14977">
    <property type="entry name" value="FAM194"/>
    <property type="match status" value="1"/>
</dbReference>
<sequence>MASDDIWKVCELGEKTKSHARTTLSTDEKVIITLPRSVSTTAEFIEVHVLDGRSITIVSASTQTDWEWVEQALTDSCQVQSKVERFEPKVSSQTVPQSIVIGPHSEIEETDMEKENELYGIPNVGPPSMLAYKPESKQPPVHFEKIPVLPISGSSEAQSKLKVEFVLCDYCQQPCNPFIRREQLENNRDLELLFCCERAQKMRAFLLEEERALAAMEMNRKIDVGPHPPFMNKHEKRAAKERAEQRLLEWELQKVLKKGNQNRFFSGQIKTISYRLSNEVWTFREESHFPKMDIMNSSDIFTLQGETDRQHRERRIHLLLRFYPNGKPFITLYPDGTGNVFYPSGNVAVIISSVEAADFTYIIMEDKDLEPNFEAMFTTRGQSTCYHPNGLIWVNLTQLGGSCCSETGALRRRWTWLDLEPHIQAPPFQPICLVLGSHVSLRIQSQERIYLTFSSHQSRVRFNVGSKLKLTHPEGLVMPGPDILQQHLQMKSLEIYTLLDRMQTCMAYQHSANPHNIKPQYSLVAQMQRLKRQMEKQSSPKKTKALMASKDL</sequence>
<dbReference type="Ensembl" id="ENSOKIT00005020907.1">
    <property type="protein sequence ID" value="ENSOKIP00005019618.1"/>
    <property type="gene ID" value="ENSOKIG00005008696.1"/>
</dbReference>
<gene>
    <name evidence="3" type="primary">LOC109905281</name>
</gene>
<reference evidence="3" key="2">
    <citation type="submission" date="2025-09" db="UniProtKB">
        <authorList>
            <consortium name="Ensembl"/>
        </authorList>
    </citation>
    <scope>IDENTIFICATION</scope>
</reference>
<dbReference type="InterPro" id="IPR029281">
    <property type="entry name" value="FAM194_C"/>
</dbReference>
<dbReference type="AlphaFoldDB" id="A0A8C7DF81"/>
<evidence type="ECO:0000313" key="4">
    <source>
        <dbReference type="Proteomes" id="UP000694557"/>
    </source>
</evidence>
<feature type="region of interest" description="Disordered" evidence="1">
    <location>
        <begin position="533"/>
        <end position="552"/>
    </location>
</feature>
<accession>A0A8C7DF81</accession>
<dbReference type="PANTHER" id="PTHR23093:SF18">
    <property type="entry name" value="GLUTAMATE RICH 6"/>
    <property type="match status" value="1"/>
</dbReference>
<feature type="domain" description="FAM194 C-terminal" evidence="2">
    <location>
        <begin position="319"/>
        <end position="515"/>
    </location>
</feature>
<protein>
    <recommendedName>
        <fullName evidence="2">FAM194 C-terminal domain-containing protein</fullName>
    </recommendedName>
</protein>
<evidence type="ECO:0000259" key="2">
    <source>
        <dbReference type="Pfam" id="PF14977"/>
    </source>
</evidence>
<dbReference type="GeneTree" id="ENSGT00940000153655"/>
<dbReference type="Proteomes" id="UP000694557">
    <property type="component" value="Unassembled WGS sequence"/>
</dbReference>
<reference evidence="3" key="1">
    <citation type="submission" date="2025-08" db="UniProtKB">
        <authorList>
            <consortium name="Ensembl"/>
        </authorList>
    </citation>
    <scope>IDENTIFICATION</scope>
</reference>
<evidence type="ECO:0000256" key="1">
    <source>
        <dbReference type="SAM" id="MobiDB-lite"/>
    </source>
</evidence>
<proteinExistence type="predicted"/>
<name>A0A8C7DF81_ONCKI</name>
<organism evidence="3 4">
    <name type="scientific">Oncorhynchus kisutch</name>
    <name type="common">Coho salmon</name>
    <name type="synonym">Salmo kisutch</name>
    <dbReference type="NCBI Taxonomy" id="8019"/>
    <lineage>
        <taxon>Eukaryota</taxon>
        <taxon>Metazoa</taxon>
        <taxon>Chordata</taxon>
        <taxon>Craniata</taxon>
        <taxon>Vertebrata</taxon>
        <taxon>Euteleostomi</taxon>
        <taxon>Actinopterygii</taxon>
        <taxon>Neopterygii</taxon>
        <taxon>Teleostei</taxon>
        <taxon>Protacanthopterygii</taxon>
        <taxon>Salmoniformes</taxon>
        <taxon>Salmonidae</taxon>
        <taxon>Salmoninae</taxon>
        <taxon>Oncorhynchus</taxon>
    </lineage>
</organism>
<evidence type="ECO:0000313" key="3">
    <source>
        <dbReference type="Ensembl" id="ENSOKIP00005019618.1"/>
    </source>
</evidence>
<keyword evidence="4" id="KW-1185">Reference proteome</keyword>